<keyword evidence="4" id="KW-0539">Nucleus</keyword>
<reference evidence="7 8" key="1">
    <citation type="journal article" date="2018" name="G3 (Bethesda)">
        <title>Phylogenetic and Phylogenomic Definition of Rhizopus Species.</title>
        <authorList>
            <person name="Gryganskyi A.P."/>
            <person name="Golan J."/>
            <person name="Dolatabadi S."/>
            <person name="Mondo S."/>
            <person name="Robb S."/>
            <person name="Idnurm A."/>
            <person name="Muszewska A."/>
            <person name="Steczkiewicz K."/>
            <person name="Masonjones S."/>
            <person name="Liao H.L."/>
            <person name="Gajdeczka M.T."/>
            <person name="Anike F."/>
            <person name="Vuek A."/>
            <person name="Anishchenko I.M."/>
            <person name="Voigt K."/>
            <person name="de Hoog G.S."/>
            <person name="Smith M.E."/>
            <person name="Heitman J."/>
            <person name="Vilgalys R."/>
            <person name="Stajich J.E."/>
        </authorList>
    </citation>
    <scope>NUCLEOTIDE SEQUENCE [LARGE SCALE GENOMIC DNA]</scope>
    <source>
        <strain evidence="7 8">CBS 357.93</strain>
    </source>
</reference>
<dbReference type="OrthoDB" id="4456959at2759"/>
<comment type="subcellular location">
    <subcellularLocation>
        <location evidence="1">Nucleus</location>
    </subcellularLocation>
</comment>
<dbReference type="SUPFAM" id="SSF57701">
    <property type="entry name" value="Zn2/Cys6 DNA-binding domain"/>
    <property type="match status" value="1"/>
</dbReference>
<dbReference type="SMART" id="SM00906">
    <property type="entry name" value="Fungal_trans"/>
    <property type="match status" value="1"/>
</dbReference>
<evidence type="ECO:0000256" key="1">
    <source>
        <dbReference type="ARBA" id="ARBA00004123"/>
    </source>
</evidence>
<keyword evidence="3" id="KW-0238">DNA-binding</keyword>
<dbReference type="AlphaFoldDB" id="A0A367KAM3"/>
<keyword evidence="8" id="KW-1185">Reference proteome</keyword>
<dbReference type="GO" id="GO:0008270">
    <property type="term" value="F:zinc ion binding"/>
    <property type="evidence" value="ECO:0007669"/>
    <property type="project" value="InterPro"/>
</dbReference>
<dbReference type="PROSITE" id="PS00463">
    <property type="entry name" value="ZN2_CY6_FUNGAL_1"/>
    <property type="match status" value="1"/>
</dbReference>
<evidence type="ECO:0000259" key="6">
    <source>
        <dbReference type="PROSITE" id="PS50048"/>
    </source>
</evidence>
<protein>
    <recommendedName>
        <fullName evidence="6">Zn(2)-C6 fungal-type domain-containing protein</fullName>
    </recommendedName>
</protein>
<gene>
    <name evidence="7" type="ORF">CU097_012737</name>
</gene>
<dbReference type="CDD" id="cd00067">
    <property type="entry name" value="GAL4"/>
    <property type="match status" value="1"/>
</dbReference>
<dbReference type="PANTHER" id="PTHR46910">
    <property type="entry name" value="TRANSCRIPTION FACTOR PDR1"/>
    <property type="match status" value="1"/>
</dbReference>
<organism evidence="7 8">
    <name type="scientific">Rhizopus azygosporus</name>
    <name type="common">Rhizopus microsporus var. azygosporus</name>
    <dbReference type="NCBI Taxonomy" id="86630"/>
    <lineage>
        <taxon>Eukaryota</taxon>
        <taxon>Fungi</taxon>
        <taxon>Fungi incertae sedis</taxon>
        <taxon>Mucoromycota</taxon>
        <taxon>Mucoromycotina</taxon>
        <taxon>Mucoromycetes</taxon>
        <taxon>Mucorales</taxon>
        <taxon>Mucorineae</taxon>
        <taxon>Rhizopodaceae</taxon>
        <taxon>Rhizopus</taxon>
    </lineage>
</organism>
<comment type="caution">
    <text evidence="7">The sequence shown here is derived from an EMBL/GenBank/DDBJ whole genome shotgun (WGS) entry which is preliminary data.</text>
</comment>
<dbReference type="Pfam" id="PF00172">
    <property type="entry name" value="Zn_clus"/>
    <property type="match status" value="1"/>
</dbReference>
<accession>A0A367KAM3</accession>
<dbReference type="GO" id="GO:0006351">
    <property type="term" value="P:DNA-templated transcription"/>
    <property type="evidence" value="ECO:0007669"/>
    <property type="project" value="InterPro"/>
</dbReference>
<name>A0A367KAM3_RHIAZ</name>
<keyword evidence="2" id="KW-0479">Metal-binding</keyword>
<dbReference type="Proteomes" id="UP000252139">
    <property type="component" value="Unassembled WGS sequence"/>
</dbReference>
<proteinExistence type="predicted"/>
<evidence type="ECO:0000256" key="2">
    <source>
        <dbReference type="ARBA" id="ARBA00022723"/>
    </source>
</evidence>
<dbReference type="Pfam" id="PF04082">
    <property type="entry name" value="Fungal_trans"/>
    <property type="match status" value="1"/>
</dbReference>
<dbReference type="STRING" id="86630.A0A367KAM3"/>
<evidence type="ECO:0000313" key="7">
    <source>
        <dbReference type="EMBL" id="RCH99217.1"/>
    </source>
</evidence>
<evidence type="ECO:0000256" key="5">
    <source>
        <dbReference type="SAM" id="MobiDB-lite"/>
    </source>
</evidence>
<evidence type="ECO:0000256" key="3">
    <source>
        <dbReference type="ARBA" id="ARBA00023125"/>
    </source>
</evidence>
<dbReference type="InterPro" id="IPR036864">
    <property type="entry name" value="Zn2-C6_fun-type_DNA-bd_sf"/>
</dbReference>
<feature type="region of interest" description="Disordered" evidence="5">
    <location>
        <begin position="100"/>
        <end position="119"/>
    </location>
</feature>
<dbReference type="Gene3D" id="4.10.240.10">
    <property type="entry name" value="Zn(2)-C6 fungal-type DNA-binding domain"/>
    <property type="match status" value="1"/>
</dbReference>
<dbReference type="InterPro" id="IPR007219">
    <property type="entry name" value="XnlR_reg_dom"/>
</dbReference>
<dbReference type="GO" id="GO:0003677">
    <property type="term" value="F:DNA binding"/>
    <property type="evidence" value="ECO:0007669"/>
    <property type="project" value="UniProtKB-KW"/>
</dbReference>
<dbReference type="CDD" id="cd12148">
    <property type="entry name" value="fungal_TF_MHR"/>
    <property type="match status" value="1"/>
</dbReference>
<evidence type="ECO:0000313" key="8">
    <source>
        <dbReference type="Proteomes" id="UP000252139"/>
    </source>
</evidence>
<dbReference type="PROSITE" id="PS50048">
    <property type="entry name" value="ZN2_CY6_FUNGAL_2"/>
    <property type="match status" value="1"/>
</dbReference>
<dbReference type="GO" id="GO:0000981">
    <property type="term" value="F:DNA-binding transcription factor activity, RNA polymerase II-specific"/>
    <property type="evidence" value="ECO:0007669"/>
    <property type="project" value="InterPro"/>
</dbReference>
<dbReference type="PANTHER" id="PTHR46910:SF3">
    <property type="entry name" value="HALOTOLERANCE PROTEIN 9-RELATED"/>
    <property type="match status" value="1"/>
</dbReference>
<dbReference type="EMBL" id="PJQL01000138">
    <property type="protein sequence ID" value="RCH99217.1"/>
    <property type="molecule type" value="Genomic_DNA"/>
</dbReference>
<feature type="domain" description="Zn(2)-C6 fungal-type" evidence="6">
    <location>
        <begin position="38"/>
        <end position="70"/>
    </location>
</feature>
<dbReference type="InterPro" id="IPR050987">
    <property type="entry name" value="AtrR-like"/>
</dbReference>
<sequence>MSANRIIEPRTGRSFTAIAPNKKDESNVSEDKPRTIRACDACRVKKVKCETIQGYKTCRSCILSSEGCTYNTPVRKRGPPVGYTNAIMSKIRRIEAILSKTQHNNQNKNNSNDDNDASRDSIREIIQRRFLKEQEGKNNNNGFSLDKNLFINLARTFLPYGVYLQENESRERLIVRRLEYADLDNEFDSIEDAVTATVIQSKSSIQSIEDWVQSIAGIDKDLSDRLLKVYFTCIHPVVPVLNKKAFLQEYRGIGSSFPFAPLLLAIYISTISYLLVCEKFGDAEDLNDGKPWNFPKDILRKLYDRVIQYTIKRSSNTLHAVQAAVLVQICPYQGLRWEKHSFVNTGCQALGLYRSSDILDIPQDEKETRRRAWWSVYMLDRWYAAEIGRSASTLDEDCDELYPSEYADYDEVMDIMTEADQHLPRFPSLDEKTAQQYKSKKIPLYRPFVHMIKLSRILSTILHNLYTPKARQHCKEHGSDTIISHIDNELSSWRASFPPLSEIVSANQNGSSNEVHNDIISTSGIICLAYYTLLILLHRTFITISKDSSTNAKISAQTSLAICTNAATKIVEISERMDYKDLLLISWSYVFYPITTATFIHIFNACNPEKTVSQYAKSNLLRSLAMIDKLSTAFSSKDEDEISIRKNILKSKLCSEDPEFAKKLQSQNKDTKLRKKAAKKKRVDKSCNSFKGLSPNNSLNDLKESPNQATSIVTGGLEWLDDLYTSSQQNIQQGVFLIPNNLIMDYSTQQQPLDMYSIRQFGFSTTDQGLTLQPHTNDLFYNENTQDPLQAVPVHNTTPSLFYDNNPLSFNASNLTDQTHISNANMMTDINCFPGDTRTSNNVQHAPFISHNSMEFLENDLNSSFWGVPDDMNLSSLYNYIFLS</sequence>
<dbReference type="SMART" id="SM00066">
    <property type="entry name" value="GAL4"/>
    <property type="match status" value="1"/>
</dbReference>
<dbReference type="GO" id="GO:0005634">
    <property type="term" value="C:nucleus"/>
    <property type="evidence" value="ECO:0007669"/>
    <property type="project" value="UniProtKB-SubCell"/>
</dbReference>
<dbReference type="InterPro" id="IPR001138">
    <property type="entry name" value="Zn2Cys6_DnaBD"/>
</dbReference>
<evidence type="ECO:0000256" key="4">
    <source>
        <dbReference type="ARBA" id="ARBA00023242"/>
    </source>
</evidence>